<dbReference type="AlphaFoldDB" id="A0A0B7N100"/>
<evidence type="ECO:0000313" key="2">
    <source>
        <dbReference type="Proteomes" id="UP000054107"/>
    </source>
</evidence>
<name>A0A0B7N100_9FUNG</name>
<dbReference type="Proteomes" id="UP000054107">
    <property type="component" value="Unassembled WGS sequence"/>
</dbReference>
<gene>
    <name evidence="1" type="primary">PARPA_05828.1 scaffold 20154</name>
</gene>
<reference evidence="1 2" key="1">
    <citation type="submission" date="2014-09" db="EMBL/GenBank/DDBJ databases">
        <authorList>
            <person name="Ellenberger Sabrina"/>
        </authorList>
    </citation>
    <scope>NUCLEOTIDE SEQUENCE [LARGE SCALE GENOMIC DNA]</scope>
    <source>
        <strain evidence="1 2">CBS 412.66</strain>
    </source>
</reference>
<protein>
    <submittedName>
        <fullName evidence="1">Uncharacterized protein</fullName>
    </submittedName>
</protein>
<evidence type="ECO:0000313" key="1">
    <source>
        <dbReference type="EMBL" id="CEP11921.1"/>
    </source>
</evidence>
<keyword evidence="2" id="KW-1185">Reference proteome</keyword>
<accession>A0A0B7N100</accession>
<organism evidence="1 2">
    <name type="scientific">Parasitella parasitica</name>
    <dbReference type="NCBI Taxonomy" id="35722"/>
    <lineage>
        <taxon>Eukaryota</taxon>
        <taxon>Fungi</taxon>
        <taxon>Fungi incertae sedis</taxon>
        <taxon>Mucoromycota</taxon>
        <taxon>Mucoromycotina</taxon>
        <taxon>Mucoromycetes</taxon>
        <taxon>Mucorales</taxon>
        <taxon>Mucorineae</taxon>
        <taxon>Mucoraceae</taxon>
        <taxon>Parasitella</taxon>
    </lineage>
</organism>
<dbReference type="EMBL" id="LN727218">
    <property type="protein sequence ID" value="CEP11921.1"/>
    <property type="molecule type" value="Genomic_DNA"/>
</dbReference>
<sequence>MCQQHGLQIFQGYQDSQGSEGIISFHLSMSWGNGENYFKQASLQIICPTDLSRSQNATLISGTLVVFMVLFLI</sequence>
<proteinExistence type="predicted"/>